<feature type="transmembrane region" description="Helical" evidence="7">
    <location>
        <begin position="340"/>
        <end position="359"/>
    </location>
</feature>
<feature type="transmembrane region" description="Helical" evidence="7">
    <location>
        <begin position="301"/>
        <end position="320"/>
    </location>
</feature>
<evidence type="ECO:0000313" key="9">
    <source>
        <dbReference type="Proteomes" id="UP001224775"/>
    </source>
</evidence>
<proteinExistence type="predicted"/>
<dbReference type="InterPro" id="IPR037185">
    <property type="entry name" value="EmrE-like"/>
</dbReference>
<keyword evidence="9" id="KW-1185">Reference proteome</keyword>
<comment type="subcellular location">
    <subcellularLocation>
        <location evidence="1">Membrane</location>
        <topology evidence="1">Multi-pass membrane protein</topology>
    </subcellularLocation>
</comment>
<feature type="region of interest" description="Disordered" evidence="6">
    <location>
        <begin position="179"/>
        <end position="218"/>
    </location>
</feature>
<evidence type="ECO:0000256" key="5">
    <source>
        <dbReference type="ARBA" id="ARBA00023136"/>
    </source>
</evidence>
<name>A0AAD8XZ07_9STRA</name>
<dbReference type="Gene3D" id="1.10.3730.20">
    <property type="match status" value="1"/>
</dbReference>
<dbReference type="InterPro" id="IPR013657">
    <property type="entry name" value="SCL35B1-4/HUT1"/>
</dbReference>
<feature type="transmembrane region" description="Helical" evidence="7">
    <location>
        <begin position="474"/>
        <end position="497"/>
    </location>
</feature>
<reference evidence="8" key="1">
    <citation type="submission" date="2023-06" db="EMBL/GenBank/DDBJ databases">
        <title>Survivors Of The Sea: Transcriptome response of Skeletonema marinoi to long-term dormancy.</title>
        <authorList>
            <person name="Pinder M.I.M."/>
            <person name="Kourtchenko O."/>
            <person name="Robertson E.K."/>
            <person name="Larsson T."/>
            <person name="Maumus F."/>
            <person name="Osuna-Cruz C.M."/>
            <person name="Vancaester E."/>
            <person name="Stenow R."/>
            <person name="Vandepoele K."/>
            <person name="Ploug H."/>
            <person name="Bruchert V."/>
            <person name="Godhe A."/>
            <person name="Topel M."/>
        </authorList>
    </citation>
    <scope>NUCLEOTIDE SEQUENCE</scope>
    <source>
        <strain evidence="8">R05AC</strain>
    </source>
</reference>
<evidence type="ECO:0000313" key="8">
    <source>
        <dbReference type="EMBL" id="KAK1736072.1"/>
    </source>
</evidence>
<feature type="transmembrane region" description="Helical" evidence="7">
    <location>
        <begin position="449"/>
        <end position="468"/>
    </location>
</feature>
<dbReference type="Proteomes" id="UP001224775">
    <property type="component" value="Unassembled WGS sequence"/>
</dbReference>
<gene>
    <name evidence="8" type="ORF">QTG54_013208</name>
</gene>
<comment type="caution">
    <text evidence="8">The sequence shown here is derived from an EMBL/GenBank/DDBJ whole genome shotgun (WGS) entry which is preliminary data.</text>
</comment>
<feature type="transmembrane region" description="Helical" evidence="7">
    <location>
        <begin position="413"/>
        <end position="437"/>
    </location>
</feature>
<dbReference type="EMBL" id="JATAAI010000030">
    <property type="protein sequence ID" value="KAK1736072.1"/>
    <property type="molecule type" value="Genomic_DNA"/>
</dbReference>
<accession>A0AAD8XZ07</accession>
<feature type="transmembrane region" description="Helical" evidence="7">
    <location>
        <begin position="371"/>
        <end position="393"/>
    </location>
</feature>
<dbReference type="AlphaFoldDB" id="A0AAD8XZ07"/>
<feature type="transmembrane region" description="Helical" evidence="7">
    <location>
        <begin position="40"/>
        <end position="59"/>
    </location>
</feature>
<dbReference type="PANTHER" id="PTHR13146">
    <property type="match status" value="1"/>
</dbReference>
<keyword evidence="3 7" id="KW-0812">Transmembrane</keyword>
<feature type="compositionally biased region" description="Basic and acidic residues" evidence="6">
    <location>
        <begin position="196"/>
        <end position="208"/>
    </location>
</feature>
<evidence type="ECO:0000256" key="2">
    <source>
        <dbReference type="ARBA" id="ARBA00022448"/>
    </source>
</evidence>
<evidence type="ECO:0000256" key="3">
    <source>
        <dbReference type="ARBA" id="ARBA00022692"/>
    </source>
</evidence>
<dbReference type="SUPFAM" id="SSF103481">
    <property type="entry name" value="Multidrug resistance efflux transporter EmrE"/>
    <property type="match status" value="1"/>
</dbReference>
<evidence type="ECO:0000256" key="4">
    <source>
        <dbReference type="ARBA" id="ARBA00022989"/>
    </source>
</evidence>
<sequence>MYSAKVSFILGAMVLTGAARSVTAKIFYQLGFNHPLFLTLLYLIGQALSLIPYNIMVLLKKRGYRLVWDDHAILPGLSNRIEEEESVSIPSRHTVRTRQTLRYTTPDDEMERAESMASLDENKANNHDVESQRRKSTVSVRFASEECTNTSRAARASISFADGTKESDGAGAVMEDHLEAQGKSSTSLDPGSTSEKMAKKPSLLDRAKSARMSSKTLDTARRISASTHGLPTHSRTRSCHANIPWYLKPAVPAFFNLLNSAMRWASLVHVAASVAEMLISGMELVLSVCATRLVRGRKITWVRWVGVLVVTLGIVLVGVFDTNNVAGGETNDESTVNKQIIGILLILGQSVMSVIQDLTEEVFMQETAFPPPLLVGMEGAYGIVIALILYFPIAPLLGENPSDVASSLSEGNVIALAIGWTLLVTVTGIFNIAATAVTSSMTRNVWKNMRTLLVWIMGLILFYATGSSELGEGWYIPGSFFILLSYGVMCVGIFIYYGKGARAT</sequence>
<evidence type="ECO:0000256" key="7">
    <source>
        <dbReference type="SAM" id="Phobius"/>
    </source>
</evidence>
<feature type="compositionally biased region" description="Basic and acidic residues" evidence="6">
    <location>
        <begin position="120"/>
        <end position="133"/>
    </location>
</feature>
<feature type="compositionally biased region" description="Polar residues" evidence="6">
    <location>
        <begin position="182"/>
        <end position="195"/>
    </location>
</feature>
<evidence type="ECO:0000256" key="6">
    <source>
        <dbReference type="SAM" id="MobiDB-lite"/>
    </source>
</evidence>
<evidence type="ECO:0000256" key="1">
    <source>
        <dbReference type="ARBA" id="ARBA00004141"/>
    </source>
</evidence>
<keyword evidence="2" id="KW-0813">Transport</keyword>
<dbReference type="GO" id="GO:0016020">
    <property type="term" value="C:membrane"/>
    <property type="evidence" value="ECO:0007669"/>
    <property type="project" value="UniProtKB-SubCell"/>
</dbReference>
<organism evidence="8 9">
    <name type="scientific">Skeletonema marinoi</name>
    <dbReference type="NCBI Taxonomy" id="267567"/>
    <lineage>
        <taxon>Eukaryota</taxon>
        <taxon>Sar</taxon>
        <taxon>Stramenopiles</taxon>
        <taxon>Ochrophyta</taxon>
        <taxon>Bacillariophyta</taxon>
        <taxon>Coscinodiscophyceae</taxon>
        <taxon>Thalassiosirophycidae</taxon>
        <taxon>Thalassiosirales</taxon>
        <taxon>Skeletonemataceae</taxon>
        <taxon>Skeletonema</taxon>
        <taxon>Skeletonema marinoi-dohrnii complex</taxon>
    </lineage>
</organism>
<dbReference type="Pfam" id="PF08449">
    <property type="entry name" value="UAA"/>
    <property type="match status" value="1"/>
</dbReference>
<keyword evidence="4 7" id="KW-1133">Transmembrane helix</keyword>
<dbReference type="GO" id="GO:0055085">
    <property type="term" value="P:transmembrane transport"/>
    <property type="evidence" value="ECO:0007669"/>
    <property type="project" value="InterPro"/>
</dbReference>
<feature type="region of interest" description="Disordered" evidence="6">
    <location>
        <begin position="102"/>
        <end position="146"/>
    </location>
</feature>
<protein>
    <submittedName>
        <fullName evidence="8">Solute carrier family 35 member F6</fullName>
    </submittedName>
</protein>
<keyword evidence="5 7" id="KW-0472">Membrane</keyword>